<keyword evidence="2" id="KW-1185">Reference proteome</keyword>
<dbReference type="EMBL" id="OCMF01000001">
    <property type="protein sequence ID" value="SOC79547.1"/>
    <property type="molecule type" value="Genomic_DNA"/>
</dbReference>
<dbReference type="AlphaFoldDB" id="A0A285X2H5"/>
<dbReference type="Proteomes" id="UP000219193">
    <property type="component" value="Unassembled WGS sequence"/>
</dbReference>
<evidence type="ECO:0000313" key="1">
    <source>
        <dbReference type="EMBL" id="SOC79547.1"/>
    </source>
</evidence>
<name>A0A285X2H5_9FLAO</name>
<protein>
    <submittedName>
        <fullName evidence="1">Uncharacterized protein</fullName>
    </submittedName>
</protein>
<dbReference type="OrthoDB" id="1345629at2"/>
<gene>
    <name evidence="1" type="ORF">SAMN06296241_1076</name>
</gene>
<proteinExistence type="predicted"/>
<accession>A0A285X2H5</accession>
<organism evidence="1 2">
    <name type="scientific">Salinimicrobium sediminis</name>
    <dbReference type="NCBI Taxonomy" id="1343891"/>
    <lineage>
        <taxon>Bacteria</taxon>
        <taxon>Pseudomonadati</taxon>
        <taxon>Bacteroidota</taxon>
        <taxon>Flavobacteriia</taxon>
        <taxon>Flavobacteriales</taxon>
        <taxon>Flavobacteriaceae</taxon>
        <taxon>Salinimicrobium</taxon>
    </lineage>
</organism>
<dbReference type="RefSeq" id="WP_143544429.1">
    <property type="nucleotide sequence ID" value="NZ_OCMF01000001.1"/>
</dbReference>
<reference evidence="2" key="1">
    <citation type="submission" date="2017-09" db="EMBL/GenBank/DDBJ databases">
        <authorList>
            <person name="Varghese N."/>
            <person name="Submissions S."/>
        </authorList>
    </citation>
    <scope>NUCLEOTIDE SEQUENCE [LARGE SCALE GENOMIC DNA]</scope>
    <source>
        <strain evidence="2">CGMCC 1.12641</strain>
    </source>
</reference>
<evidence type="ECO:0000313" key="2">
    <source>
        <dbReference type="Proteomes" id="UP000219193"/>
    </source>
</evidence>
<dbReference type="PROSITE" id="PS51257">
    <property type="entry name" value="PROKAR_LIPOPROTEIN"/>
    <property type="match status" value="1"/>
</dbReference>
<sequence>MLFRIIILLVVFPLITSCDSISVSTPQPVDSKNIMNFPRDYRGTWTCEGNTVTIGKDFYEYSEVFDVKIPKQLVDTSSSYLLKNNKIYYVDRWKQELGEGFPYMIENDTIYYTERTVSETTLGQNAFLRRVKKNYILNVKQENQWWQLALIEKNKGGEIIIRIQNLEELDRFSNHTHIHTLSGKYDRSEFIEANWTRKDLSDMLNNGMFSDTLLVLEPNNKIRCDDF</sequence>